<sequence length="267" mass="31139">MTVTNKSENEKYDEDFLKKFSRDFCRKIIELIDTTNLNILENILKKWIDNIDKNTENILESMQKHKENELLFSSIIGFFYQHGIGCIIDKNKALELYLISVNNNNIIIKINENFKESFIKLNIINEFEISSQNINVIIGKFLLSLFYYKDIILDERNFNNYLSSARKGTSINIEEAIIWYKKASKCGINIQRISKKVNVPKMNVINAKKLPGEKKSVYQKKSLGEKKSVSKKKLPGEKKVRVSKMNMINAKEIAGRKKRQCVKNERD</sequence>
<dbReference type="SUPFAM" id="SSF81901">
    <property type="entry name" value="HCP-like"/>
    <property type="match status" value="1"/>
</dbReference>
<gene>
    <name evidence="1" type="ORF">RhiirC2_866656</name>
</gene>
<comment type="caution">
    <text evidence="1">The sequence shown here is derived from an EMBL/GenBank/DDBJ whole genome shotgun (WGS) entry which is preliminary data.</text>
</comment>
<evidence type="ECO:0000313" key="1">
    <source>
        <dbReference type="EMBL" id="PKK69601.1"/>
    </source>
</evidence>
<dbReference type="VEuPathDB" id="FungiDB:FUN_022336"/>
<accession>A0A2N1N6W7</accession>
<protein>
    <submittedName>
        <fullName evidence="1">Uncharacterized protein</fullName>
    </submittedName>
</protein>
<dbReference type="Proteomes" id="UP000233469">
    <property type="component" value="Unassembled WGS sequence"/>
</dbReference>
<evidence type="ECO:0000313" key="2">
    <source>
        <dbReference type="Proteomes" id="UP000233469"/>
    </source>
</evidence>
<dbReference type="Gene3D" id="1.25.40.10">
    <property type="entry name" value="Tetratricopeptide repeat domain"/>
    <property type="match status" value="1"/>
</dbReference>
<reference evidence="1 2" key="1">
    <citation type="submission" date="2016-04" db="EMBL/GenBank/DDBJ databases">
        <title>Genome analyses suggest a sexual origin of heterokaryosis in a supposedly ancient asexual fungus.</title>
        <authorList>
            <person name="Ropars J."/>
            <person name="Sedzielewska K."/>
            <person name="Noel J."/>
            <person name="Charron P."/>
            <person name="Farinelli L."/>
            <person name="Marton T."/>
            <person name="Kruger M."/>
            <person name="Pelin A."/>
            <person name="Brachmann A."/>
            <person name="Corradi N."/>
        </authorList>
    </citation>
    <scope>NUCLEOTIDE SEQUENCE [LARGE SCALE GENOMIC DNA]</scope>
    <source>
        <strain evidence="1 2">C2</strain>
    </source>
</reference>
<dbReference type="InterPro" id="IPR011990">
    <property type="entry name" value="TPR-like_helical_dom_sf"/>
</dbReference>
<name>A0A2N1N6W7_9GLOM</name>
<dbReference type="EMBL" id="LLXL01000709">
    <property type="protein sequence ID" value="PKK69601.1"/>
    <property type="molecule type" value="Genomic_DNA"/>
</dbReference>
<organism evidence="1 2">
    <name type="scientific">Rhizophagus irregularis</name>
    <dbReference type="NCBI Taxonomy" id="588596"/>
    <lineage>
        <taxon>Eukaryota</taxon>
        <taxon>Fungi</taxon>
        <taxon>Fungi incertae sedis</taxon>
        <taxon>Mucoromycota</taxon>
        <taxon>Glomeromycotina</taxon>
        <taxon>Glomeromycetes</taxon>
        <taxon>Glomerales</taxon>
        <taxon>Glomeraceae</taxon>
        <taxon>Rhizophagus</taxon>
    </lineage>
</organism>
<proteinExistence type="predicted"/>
<dbReference type="VEuPathDB" id="FungiDB:FUN_022337"/>
<reference evidence="1 2" key="2">
    <citation type="submission" date="2017-10" db="EMBL/GenBank/DDBJ databases">
        <title>Extensive intraspecific genome diversity in a model arbuscular mycorrhizal fungus.</title>
        <authorList>
            <person name="Chen E.C.H."/>
            <person name="Morin E."/>
            <person name="Baudet D."/>
            <person name="Noel J."/>
            <person name="Ndikumana S."/>
            <person name="Charron P."/>
            <person name="St-Onge C."/>
            <person name="Giorgi J."/>
            <person name="Grigoriev I.V."/>
            <person name="Roux C."/>
            <person name="Martin F.M."/>
            <person name="Corradi N."/>
        </authorList>
    </citation>
    <scope>NUCLEOTIDE SEQUENCE [LARGE SCALE GENOMIC DNA]</scope>
    <source>
        <strain evidence="1 2">C2</strain>
    </source>
</reference>
<dbReference type="AlphaFoldDB" id="A0A2N1N6W7"/>